<dbReference type="Pfam" id="PF12957">
    <property type="entry name" value="DUF3846"/>
    <property type="match status" value="1"/>
</dbReference>
<evidence type="ECO:0000313" key="2">
    <source>
        <dbReference type="EMBL" id="MSU09098.1"/>
    </source>
</evidence>
<feature type="domain" description="DUF3846" evidence="1">
    <location>
        <begin position="7"/>
        <end position="101"/>
    </location>
</feature>
<dbReference type="Proteomes" id="UP000433181">
    <property type="component" value="Unassembled WGS sequence"/>
</dbReference>
<keyword evidence="3" id="KW-1185">Reference proteome</keyword>
<protein>
    <recommendedName>
        <fullName evidence="1">DUF3846 domain-containing protein</fullName>
    </recommendedName>
</protein>
<sequence>MAKQQLMRAILIEPGKEPEIIRLPAGHGEHEEAIRDVLEGNYGAVEFFEIQPGISLFILVNDLAAVLGMKPNRRFPEPDREQIIYGKAIFMAAYNGADESQEGTLDMSEEICLMFMEQIKLHFEACRGDEEPRPEDTLYYDEDEEGNQVPYRWVECLAKPEKLPEPLLAGRVKFYRGEVREYMEIGGRFFKKVTVYTPGSKLN</sequence>
<dbReference type="AlphaFoldDB" id="A0A6I2UC70"/>
<comment type="caution">
    <text evidence="2">The sequence shown here is derived from an EMBL/GenBank/DDBJ whole genome shotgun (WGS) entry which is preliminary data.</text>
</comment>
<organism evidence="2 3">
    <name type="scientific">Anaerovibrio slackiae</name>
    <dbReference type="NCBI Taxonomy" id="2652309"/>
    <lineage>
        <taxon>Bacteria</taxon>
        <taxon>Bacillati</taxon>
        <taxon>Bacillota</taxon>
        <taxon>Negativicutes</taxon>
        <taxon>Selenomonadales</taxon>
        <taxon>Selenomonadaceae</taxon>
        <taxon>Anaerovibrio</taxon>
    </lineage>
</organism>
<gene>
    <name evidence="2" type="ORF">FYJ84_08885</name>
</gene>
<accession>A0A6I2UC70</accession>
<reference evidence="2 3" key="1">
    <citation type="submission" date="2019-08" db="EMBL/GenBank/DDBJ databases">
        <title>In-depth cultivation of the pig gut microbiome towards novel bacterial diversity and tailored functional studies.</title>
        <authorList>
            <person name="Wylensek D."/>
            <person name="Hitch T.C.A."/>
            <person name="Clavel T."/>
        </authorList>
    </citation>
    <scope>NUCLEOTIDE SEQUENCE [LARGE SCALE GENOMIC DNA]</scope>
    <source>
        <strain evidence="2 3">WCA-693-APC-5D-A</strain>
    </source>
</reference>
<evidence type="ECO:0000313" key="3">
    <source>
        <dbReference type="Proteomes" id="UP000433181"/>
    </source>
</evidence>
<dbReference type="GeneID" id="96779032"/>
<evidence type="ECO:0000259" key="1">
    <source>
        <dbReference type="Pfam" id="PF12957"/>
    </source>
</evidence>
<dbReference type="RefSeq" id="WP_154407264.1">
    <property type="nucleotide sequence ID" value="NZ_VUNR01000016.1"/>
</dbReference>
<dbReference type="EMBL" id="VUNR01000016">
    <property type="protein sequence ID" value="MSU09098.1"/>
    <property type="molecule type" value="Genomic_DNA"/>
</dbReference>
<name>A0A6I2UC70_9FIRM</name>
<proteinExistence type="predicted"/>
<dbReference type="InterPro" id="IPR024559">
    <property type="entry name" value="DUF3846"/>
</dbReference>